<dbReference type="CDD" id="cd00303">
    <property type="entry name" value="retropepsin_like"/>
    <property type="match status" value="1"/>
</dbReference>
<accession>A0A067PQ46</accession>
<dbReference type="HOGENOM" id="CLU_000384_32_0_1"/>
<evidence type="ECO:0000313" key="2">
    <source>
        <dbReference type="Proteomes" id="UP000027265"/>
    </source>
</evidence>
<gene>
    <name evidence="1" type="ORF">JAAARDRAFT_109703</name>
</gene>
<keyword evidence="2" id="KW-1185">Reference proteome</keyword>
<dbReference type="InParanoid" id="A0A067PQ46"/>
<dbReference type="AlphaFoldDB" id="A0A067PQ46"/>
<evidence type="ECO:0000313" key="1">
    <source>
        <dbReference type="EMBL" id="KDQ56928.1"/>
    </source>
</evidence>
<proteinExistence type="predicted"/>
<dbReference type="OrthoDB" id="3267566at2759"/>
<dbReference type="Proteomes" id="UP000027265">
    <property type="component" value="Unassembled WGS sequence"/>
</dbReference>
<dbReference type="InterPro" id="IPR021109">
    <property type="entry name" value="Peptidase_aspartic_dom_sf"/>
</dbReference>
<reference evidence="2" key="1">
    <citation type="journal article" date="2014" name="Proc. Natl. Acad. Sci. U.S.A.">
        <title>Extensive sampling of basidiomycete genomes demonstrates inadequacy of the white-rot/brown-rot paradigm for wood decay fungi.</title>
        <authorList>
            <person name="Riley R."/>
            <person name="Salamov A.A."/>
            <person name="Brown D.W."/>
            <person name="Nagy L.G."/>
            <person name="Floudas D."/>
            <person name="Held B.W."/>
            <person name="Levasseur A."/>
            <person name="Lombard V."/>
            <person name="Morin E."/>
            <person name="Otillar R."/>
            <person name="Lindquist E.A."/>
            <person name="Sun H."/>
            <person name="LaButti K.M."/>
            <person name="Schmutz J."/>
            <person name="Jabbour D."/>
            <person name="Luo H."/>
            <person name="Baker S.E."/>
            <person name="Pisabarro A.G."/>
            <person name="Walton J.D."/>
            <person name="Blanchette R.A."/>
            <person name="Henrissat B."/>
            <person name="Martin F."/>
            <person name="Cullen D."/>
            <person name="Hibbett D.S."/>
            <person name="Grigoriev I.V."/>
        </authorList>
    </citation>
    <scope>NUCLEOTIDE SEQUENCE [LARGE SCALE GENOMIC DNA]</scope>
    <source>
        <strain evidence="2">MUCL 33604</strain>
    </source>
</reference>
<organism evidence="1 2">
    <name type="scientific">Jaapia argillacea MUCL 33604</name>
    <dbReference type="NCBI Taxonomy" id="933084"/>
    <lineage>
        <taxon>Eukaryota</taxon>
        <taxon>Fungi</taxon>
        <taxon>Dikarya</taxon>
        <taxon>Basidiomycota</taxon>
        <taxon>Agaricomycotina</taxon>
        <taxon>Agaricomycetes</taxon>
        <taxon>Agaricomycetidae</taxon>
        <taxon>Jaapiales</taxon>
        <taxon>Jaapiaceae</taxon>
        <taxon>Jaapia</taxon>
    </lineage>
</organism>
<evidence type="ECO:0008006" key="3">
    <source>
        <dbReference type="Google" id="ProtNLM"/>
    </source>
</evidence>
<feature type="non-terminal residue" evidence="1">
    <location>
        <position position="94"/>
    </location>
</feature>
<name>A0A067PQ46_9AGAM</name>
<feature type="non-terminal residue" evidence="1">
    <location>
        <position position="1"/>
    </location>
</feature>
<dbReference type="EMBL" id="KL197720">
    <property type="protein sequence ID" value="KDQ56928.1"/>
    <property type="molecule type" value="Genomic_DNA"/>
</dbReference>
<protein>
    <recommendedName>
        <fullName evidence="3">Peptidase A2 domain-containing protein</fullName>
    </recommendedName>
</protein>
<dbReference type="Gene3D" id="2.40.70.10">
    <property type="entry name" value="Acid Proteases"/>
    <property type="match status" value="1"/>
</dbReference>
<sequence length="94" mass="10738">LRIQVELVGRNKTATTEALIDSGATGNLISHEYAIKKQMNLRKLARPIPVHNVNDTENTNGEIGYYRLVLLKHNPEIDWRSYVLDFTRCPDTCN</sequence>